<dbReference type="AlphaFoldDB" id="A0A1B0A020"/>
<evidence type="ECO:0000313" key="3">
    <source>
        <dbReference type="Proteomes" id="UP000092445"/>
    </source>
</evidence>
<keyword evidence="1" id="KW-0812">Transmembrane</keyword>
<reference evidence="2" key="2">
    <citation type="submission" date="2020-05" db="UniProtKB">
        <authorList>
            <consortium name="EnsemblMetazoa"/>
        </authorList>
    </citation>
    <scope>IDENTIFICATION</scope>
    <source>
        <strain evidence="2">IAEA</strain>
    </source>
</reference>
<organism evidence="2 3">
    <name type="scientific">Glossina pallidipes</name>
    <name type="common">Tsetse fly</name>
    <dbReference type="NCBI Taxonomy" id="7398"/>
    <lineage>
        <taxon>Eukaryota</taxon>
        <taxon>Metazoa</taxon>
        <taxon>Ecdysozoa</taxon>
        <taxon>Arthropoda</taxon>
        <taxon>Hexapoda</taxon>
        <taxon>Insecta</taxon>
        <taxon>Pterygota</taxon>
        <taxon>Neoptera</taxon>
        <taxon>Endopterygota</taxon>
        <taxon>Diptera</taxon>
        <taxon>Brachycera</taxon>
        <taxon>Muscomorpha</taxon>
        <taxon>Hippoboscoidea</taxon>
        <taxon>Glossinidae</taxon>
        <taxon>Glossina</taxon>
    </lineage>
</organism>
<reference evidence="3" key="1">
    <citation type="submission" date="2014-03" db="EMBL/GenBank/DDBJ databases">
        <authorList>
            <person name="Aksoy S."/>
            <person name="Warren W."/>
            <person name="Wilson R.K."/>
        </authorList>
    </citation>
    <scope>NUCLEOTIDE SEQUENCE [LARGE SCALE GENOMIC DNA]</scope>
    <source>
        <strain evidence="3">IAEA</strain>
    </source>
</reference>
<dbReference type="EnsemblMetazoa" id="GPAI030301-RA">
    <property type="protein sequence ID" value="GPAI030301-PA"/>
    <property type="gene ID" value="GPAI030301"/>
</dbReference>
<sequence length="248" mass="28677">MVKNTPTIKSSSKAAKSSIVKIPISTARFEHIRMVDVGPLPSSHNTYATLLGGYNLPLHRLTKWTKELAIVLLAFRSTYKEDNESNPAEKVFRHYMRLTGKIVPRIIFFLLLFKQREMKINKLKDLRTDYDDDDGDDDENEMGGSDCFYLSNLQTLNESHADAAVALVFSLQKKENYISEAYHCNYVRTLIHYFGEGFIIMVILTGFGWSLNVMLSFQFIDQYVWLFEALVPENSFHINRTLWEAWQA</sequence>
<keyword evidence="1" id="KW-1133">Transmembrane helix</keyword>
<accession>A0A1B0A020</accession>
<keyword evidence="1" id="KW-0472">Membrane</keyword>
<protein>
    <submittedName>
        <fullName evidence="2">Uncharacterized protein</fullName>
    </submittedName>
</protein>
<evidence type="ECO:0000313" key="2">
    <source>
        <dbReference type="EnsemblMetazoa" id="GPAI030301-PA"/>
    </source>
</evidence>
<evidence type="ECO:0000256" key="1">
    <source>
        <dbReference type="SAM" id="Phobius"/>
    </source>
</evidence>
<dbReference type="Proteomes" id="UP000092445">
    <property type="component" value="Unassembled WGS sequence"/>
</dbReference>
<keyword evidence="3" id="KW-1185">Reference proteome</keyword>
<dbReference type="VEuPathDB" id="VectorBase:GPAI030301"/>
<proteinExistence type="predicted"/>
<name>A0A1B0A020_GLOPL</name>
<feature type="transmembrane region" description="Helical" evidence="1">
    <location>
        <begin position="198"/>
        <end position="220"/>
    </location>
</feature>